<name>A0ABN0WG72_9BACI</name>
<evidence type="ECO:0000313" key="2">
    <source>
        <dbReference type="Proteomes" id="UP001500782"/>
    </source>
</evidence>
<reference evidence="1 2" key="1">
    <citation type="journal article" date="2019" name="Int. J. Syst. Evol. Microbiol.">
        <title>The Global Catalogue of Microorganisms (GCM) 10K type strain sequencing project: providing services to taxonomists for standard genome sequencing and annotation.</title>
        <authorList>
            <consortium name="The Broad Institute Genomics Platform"/>
            <consortium name="The Broad Institute Genome Sequencing Center for Infectious Disease"/>
            <person name="Wu L."/>
            <person name="Ma J."/>
        </authorList>
    </citation>
    <scope>NUCLEOTIDE SEQUENCE [LARGE SCALE GENOMIC DNA]</scope>
    <source>
        <strain evidence="1 2">JCM 9731</strain>
    </source>
</reference>
<accession>A0ABN0WG72</accession>
<sequence>MSSPYRCPNCKTNRSRFNIIQQQAESVKLDPQTGEIVQRFTDEDRDAFHMGYKGPEYKVQCGACGLVEDERMFVKFGETK</sequence>
<evidence type="ECO:0008006" key="3">
    <source>
        <dbReference type="Google" id="ProtNLM"/>
    </source>
</evidence>
<comment type="caution">
    <text evidence="1">The sequence shown here is derived from an EMBL/GenBank/DDBJ whole genome shotgun (WGS) entry which is preliminary data.</text>
</comment>
<gene>
    <name evidence="1" type="ORF">GCM10008967_28440</name>
</gene>
<dbReference type="RefSeq" id="WP_343800147.1">
    <property type="nucleotide sequence ID" value="NZ_BAAADJ010000046.1"/>
</dbReference>
<proteinExistence type="predicted"/>
<keyword evidence="2" id="KW-1185">Reference proteome</keyword>
<evidence type="ECO:0000313" key="1">
    <source>
        <dbReference type="EMBL" id="GAA0336384.1"/>
    </source>
</evidence>
<dbReference type="Proteomes" id="UP001500782">
    <property type="component" value="Unassembled WGS sequence"/>
</dbReference>
<organism evidence="1 2">
    <name type="scientific">Bacillus carboniphilus</name>
    <dbReference type="NCBI Taxonomy" id="86663"/>
    <lineage>
        <taxon>Bacteria</taxon>
        <taxon>Bacillati</taxon>
        <taxon>Bacillota</taxon>
        <taxon>Bacilli</taxon>
        <taxon>Bacillales</taxon>
        <taxon>Bacillaceae</taxon>
        <taxon>Bacillus</taxon>
    </lineage>
</organism>
<dbReference type="EMBL" id="BAAADJ010000046">
    <property type="protein sequence ID" value="GAA0336384.1"/>
    <property type="molecule type" value="Genomic_DNA"/>
</dbReference>
<protein>
    <recommendedName>
        <fullName evidence="3">DNA alkylation repair protein</fullName>
    </recommendedName>
</protein>